<dbReference type="InterPro" id="IPR023765">
    <property type="entry name" value="SBP_5_CS"/>
</dbReference>
<feature type="region of interest" description="Disordered" evidence="5">
    <location>
        <begin position="30"/>
        <end position="58"/>
    </location>
</feature>
<dbReference type="Gene3D" id="3.10.105.10">
    <property type="entry name" value="Dipeptide-binding Protein, Domain 3"/>
    <property type="match status" value="1"/>
</dbReference>
<dbReference type="Pfam" id="PF00496">
    <property type="entry name" value="SBP_bac_5"/>
    <property type="match status" value="1"/>
</dbReference>
<feature type="domain" description="Solute-binding protein family 5" evidence="7">
    <location>
        <begin position="103"/>
        <end position="491"/>
    </location>
</feature>
<organism evidence="8 9">
    <name type="scientific">Butyrivibrio hungatei</name>
    <dbReference type="NCBI Taxonomy" id="185008"/>
    <lineage>
        <taxon>Bacteria</taxon>
        <taxon>Bacillati</taxon>
        <taxon>Bacillota</taxon>
        <taxon>Clostridia</taxon>
        <taxon>Lachnospirales</taxon>
        <taxon>Lachnospiraceae</taxon>
        <taxon>Butyrivibrio</taxon>
    </lineage>
</organism>
<dbReference type="InterPro" id="IPR039424">
    <property type="entry name" value="SBP_5"/>
</dbReference>
<dbReference type="GO" id="GO:0043190">
    <property type="term" value="C:ATP-binding cassette (ABC) transporter complex"/>
    <property type="evidence" value="ECO:0007669"/>
    <property type="project" value="InterPro"/>
</dbReference>
<dbReference type="GO" id="GO:1904680">
    <property type="term" value="F:peptide transmembrane transporter activity"/>
    <property type="evidence" value="ECO:0007669"/>
    <property type="project" value="TreeGrafter"/>
</dbReference>
<evidence type="ECO:0000256" key="4">
    <source>
        <dbReference type="ARBA" id="ARBA00022729"/>
    </source>
</evidence>
<accession>A0A1D9P553</accession>
<dbReference type="Gene3D" id="3.90.76.10">
    <property type="entry name" value="Dipeptide-binding Protein, Domain 1"/>
    <property type="match status" value="1"/>
</dbReference>
<evidence type="ECO:0000259" key="7">
    <source>
        <dbReference type="Pfam" id="PF00496"/>
    </source>
</evidence>
<dbReference type="PIRSF" id="PIRSF002741">
    <property type="entry name" value="MppA"/>
    <property type="match status" value="1"/>
</dbReference>
<evidence type="ECO:0000256" key="2">
    <source>
        <dbReference type="ARBA" id="ARBA00005695"/>
    </source>
</evidence>
<sequence>MKKKFLSIMLASALALSMIGCGSSAVSGVSEQKDTTAEETDSAQAEEATTADAGESSGEDLNVMLETPVESLDPQQATDGTSFEVIADYTDGLMQMDADGQAVNALAESIDVSEDGLTYTFHIREDANWSNGEPVTAADFVFAWQRAVDPEVASEYSYMLSDIGQIVNAQDIIDGTKDKSELGVTAVDDKTLEVKLNVPVSYFLSLMYFPTFYPVNQAFFESCADTYATSPETTLSNGAFVLDDYQPAATTIHLTKNPDYYDADRVKLPGLNYQVIQDSQQALMSYQSGDLDTTLVNGEQVDQVKDDPAFKAIGAGYLWYISPNIQEVKELQNVNIRYAITMALNREAITTDVLKDGSAPTYTAVPMDFAAGPDGSDFSADQEKFKEVCRYDADAAVEYWNKGLEELGVTEVTITMIHDADDAPIKVAQVVKEQLETTLPGLTVELQQMPKKERVQRMQEGEFELGLTRWGPDYADPMTYLGMWVTNNSNNYGFWSNKDYDAIIAECTTGETAMDASARWSALYDAEQIVMDEAVIFPLYTQCNAELISTSVSGIEFHPVALNRVYKDASKN</sequence>
<dbReference type="PANTHER" id="PTHR30290">
    <property type="entry name" value="PERIPLASMIC BINDING COMPONENT OF ABC TRANSPORTER"/>
    <property type="match status" value="1"/>
</dbReference>
<evidence type="ECO:0000313" key="9">
    <source>
        <dbReference type="Proteomes" id="UP000179284"/>
    </source>
</evidence>
<dbReference type="KEGG" id="bhu:bhn_I2686"/>
<dbReference type="Gene3D" id="3.40.190.10">
    <property type="entry name" value="Periplasmic binding protein-like II"/>
    <property type="match status" value="1"/>
</dbReference>
<keyword evidence="9" id="KW-1185">Reference proteome</keyword>
<dbReference type="Proteomes" id="UP000179284">
    <property type="component" value="Chromosome I"/>
</dbReference>
<evidence type="ECO:0000313" key="8">
    <source>
        <dbReference type="EMBL" id="AOZ97718.1"/>
    </source>
</evidence>
<comment type="subcellular location">
    <subcellularLocation>
        <location evidence="1">Cell membrane</location>
        <topology evidence="1">Lipid-anchor</topology>
    </subcellularLocation>
</comment>
<name>A0A1D9P553_9FIRM</name>
<dbReference type="PANTHER" id="PTHR30290:SF10">
    <property type="entry name" value="PERIPLASMIC OLIGOPEPTIDE-BINDING PROTEIN-RELATED"/>
    <property type="match status" value="1"/>
</dbReference>
<dbReference type="EMBL" id="CP017831">
    <property type="protein sequence ID" value="AOZ97718.1"/>
    <property type="molecule type" value="Genomic_DNA"/>
</dbReference>
<dbReference type="InterPro" id="IPR030678">
    <property type="entry name" value="Peptide/Ni-bd"/>
</dbReference>
<feature type="signal peptide" evidence="6">
    <location>
        <begin position="1"/>
        <end position="25"/>
    </location>
</feature>
<reference evidence="9" key="1">
    <citation type="submission" date="2016-10" db="EMBL/GenBank/DDBJ databases">
        <title>The complete genome sequence of the rumen bacterium Butyrivibrio hungatei MB2003.</title>
        <authorList>
            <person name="Palevich N."/>
            <person name="Kelly W.J."/>
            <person name="Leahy S.C."/>
            <person name="Altermann E."/>
            <person name="Rakonjac J."/>
            <person name="Attwood G.T."/>
        </authorList>
    </citation>
    <scope>NUCLEOTIDE SEQUENCE [LARGE SCALE GENOMIC DNA]</scope>
    <source>
        <strain evidence="9">MB2003</strain>
    </source>
</reference>
<dbReference type="PROSITE" id="PS51257">
    <property type="entry name" value="PROKAR_LIPOPROTEIN"/>
    <property type="match status" value="1"/>
</dbReference>
<proteinExistence type="inferred from homology"/>
<dbReference type="AlphaFoldDB" id="A0A1D9P553"/>
<dbReference type="GO" id="GO:0030288">
    <property type="term" value="C:outer membrane-bounded periplasmic space"/>
    <property type="evidence" value="ECO:0007669"/>
    <property type="project" value="UniProtKB-ARBA"/>
</dbReference>
<dbReference type="FunFam" id="3.90.76.10:FF:000001">
    <property type="entry name" value="Oligopeptide ABC transporter substrate-binding protein"/>
    <property type="match status" value="1"/>
</dbReference>
<evidence type="ECO:0000256" key="6">
    <source>
        <dbReference type="SAM" id="SignalP"/>
    </source>
</evidence>
<dbReference type="GO" id="GO:0015833">
    <property type="term" value="P:peptide transport"/>
    <property type="evidence" value="ECO:0007669"/>
    <property type="project" value="TreeGrafter"/>
</dbReference>
<dbReference type="FunFam" id="3.10.105.10:FF:000001">
    <property type="entry name" value="Oligopeptide ABC transporter, oligopeptide-binding protein"/>
    <property type="match status" value="1"/>
</dbReference>
<dbReference type="OrthoDB" id="9801912at2"/>
<keyword evidence="3" id="KW-0813">Transport</keyword>
<feature type="chain" id="PRO_5009444097" evidence="6">
    <location>
        <begin position="26"/>
        <end position="572"/>
    </location>
</feature>
<evidence type="ECO:0000256" key="1">
    <source>
        <dbReference type="ARBA" id="ARBA00004193"/>
    </source>
</evidence>
<evidence type="ECO:0000256" key="5">
    <source>
        <dbReference type="SAM" id="MobiDB-lite"/>
    </source>
</evidence>
<evidence type="ECO:0000256" key="3">
    <source>
        <dbReference type="ARBA" id="ARBA00022448"/>
    </source>
</evidence>
<protein>
    <submittedName>
        <fullName evidence="8">Nickel/peptide ABC transporter substrate-binding protein</fullName>
    </submittedName>
</protein>
<dbReference type="SUPFAM" id="SSF53850">
    <property type="entry name" value="Periplasmic binding protein-like II"/>
    <property type="match status" value="1"/>
</dbReference>
<gene>
    <name evidence="8" type="ORF">bhn_I2686</name>
</gene>
<comment type="similarity">
    <text evidence="2">Belongs to the bacterial solute-binding protein 5 family.</text>
</comment>
<dbReference type="RefSeq" id="WP_148661959.1">
    <property type="nucleotide sequence ID" value="NZ_CP017831.1"/>
</dbReference>
<dbReference type="InterPro" id="IPR000914">
    <property type="entry name" value="SBP_5_dom"/>
</dbReference>
<keyword evidence="4 6" id="KW-0732">Signal</keyword>
<dbReference type="CDD" id="cd08504">
    <property type="entry name" value="PBP2_OppA"/>
    <property type="match status" value="1"/>
</dbReference>
<dbReference type="PROSITE" id="PS01040">
    <property type="entry name" value="SBP_BACTERIAL_5"/>
    <property type="match status" value="1"/>
</dbReference>